<protein>
    <submittedName>
        <fullName evidence="2">Uncharacterized protein</fullName>
    </submittedName>
</protein>
<proteinExistence type="predicted"/>
<evidence type="ECO:0000313" key="3">
    <source>
        <dbReference type="Proteomes" id="UP001472677"/>
    </source>
</evidence>
<feature type="compositionally biased region" description="Low complexity" evidence="1">
    <location>
        <begin position="119"/>
        <end position="129"/>
    </location>
</feature>
<accession>A0ABR2C8V1</accession>
<reference evidence="2 3" key="1">
    <citation type="journal article" date="2024" name="G3 (Bethesda)">
        <title>Genome assembly of Hibiscus sabdariffa L. provides insights into metabolisms of medicinal natural products.</title>
        <authorList>
            <person name="Kim T."/>
        </authorList>
    </citation>
    <scope>NUCLEOTIDE SEQUENCE [LARGE SCALE GENOMIC DNA]</scope>
    <source>
        <strain evidence="2">TK-2024</strain>
        <tissue evidence="2">Old leaves</tissue>
    </source>
</reference>
<evidence type="ECO:0000313" key="2">
    <source>
        <dbReference type="EMBL" id="KAK8515837.1"/>
    </source>
</evidence>
<organism evidence="2 3">
    <name type="scientific">Hibiscus sabdariffa</name>
    <name type="common">roselle</name>
    <dbReference type="NCBI Taxonomy" id="183260"/>
    <lineage>
        <taxon>Eukaryota</taxon>
        <taxon>Viridiplantae</taxon>
        <taxon>Streptophyta</taxon>
        <taxon>Embryophyta</taxon>
        <taxon>Tracheophyta</taxon>
        <taxon>Spermatophyta</taxon>
        <taxon>Magnoliopsida</taxon>
        <taxon>eudicotyledons</taxon>
        <taxon>Gunneridae</taxon>
        <taxon>Pentapetalae</taxon>
        <taxon>rosids</taxon>
        <taxon>malvids</taxon>
        <taxon>Malvales</taxon>
        <taxon>Malvaceae</taxon>
        <taxon>Malvoideae</taxon>
        <taxon>Hibiscus</taxon>
    </lineage>
</organism>
<dbReference type="EMBL" id="JBBPBM010000062">
    <property type="protein sequence ID" value="KAK8515837.1"/>
    <property type="molecule type" value="Genomic_DNA"/>
</dbReference>
<evidence type="ECO:0000256" key="1">
    <source>
        <dbReference type="SAM" id="MobiDB-lite"/>
    </source>
</evidence>
<dbReference type="Proteomes" id="UP001472677">
    <property type="component" value="Unassembled WGS sequence"/>
</dbReference>
<gene>
    <name evidence="2" type="ORF">V6N12_016143</name>
</gene>
<keyword evidence="3" id="KW-1185">Reference proteome</keyword>
<feature type="region of interest" description="Disordered" evidence="1">
    <location>
        <begin position="104"/>
        <end position="129"/>
    </location>
</feature>
<comment type="caution">
    <text evidence="2">The sequence shown here is derived from an EMBL/GenBank/DDBJ whole genome shotgun (WGS) entry which is preliminary data.</text>
</comment>
<name>A0ABR2C8V1_9ROSI</name>
<sequence length="149" mass="16997">MWVLLSDPVRVIRSSHERLKKLGLAQSGTLGPHTMMAHNYGFITSLSMSSPHPRRPTFDLAWQPSNMGVPPSSARISKTLDHCRRQLTSRRDTQRQWQLNPMKAAQHKGDDVTPSHMATQTNHNKTTTPTAYQHWNQRRMVEYGGEKQG</sequence>